<proteinExistence type="predicted"/>
<dbReference type="STRING" id="651662.SAMN04488069_12015"/>
<dbReference type="AlphaFoldDB" id="A0A1H3NZY6"/>
<gene>
    <name evidence="2" type="ORF">SAMN04488069_12015</name>
</gene>
<feature type="compositionally biased region" description="Low complexity" evidence="1">
    <location>
        <begin position="45"/>
        <end position="64"/>
    </location>
</feature>
<organism evidence="2 3">
    <name type="scientific">Hymenobacter psychrophilus</name>
    <dbReference type="NCBI Taxonomy" id="651662"/>
    <lineage>
        <taxon>Bacteria</taxon>
        <taxon>Pseudomonadati</taxon>
        <taxon>Bacteroidota</taxon>
        <taxon>Cytophagia</taxon>
        <taxon>Cytophagales</taxon>
        <taxon>Hymenobacteraceae</taxon>
        <taxon>Hymenobacter</taxon>
    </lineage>
</organism>
<feature type="region of interest" description="Disordered" evidence="1">
    <location>
        <begin position="1"/>
        <end position="89"/>
    </location>
</feature>
<dbReference type="RefSeq" id="WP_092743689.1">
    <property type="nucleotide sequence ID" value="NZ_FNOV01000020.1"/>
</dbReference>
<evidence type="ECO:0000313" key="2">
    <source>
        <dbReference type="EMBL" id="SDY94105.1"/>
    </source>
</evidence>
<dbReference type="Proteomes" id="UP000199249">
    <property type="component" value="Unassembled WGS sequence"/>
</dbReference>
<keyword evidence="3" id="KW-1185">Reference proteome</keyword>
<dbReference type="EMBL" id="FNOV01000020">
    <property type="protein sequence ID" value="SDY94105.1"/>
    <property type="molecule type" value="Genomic_DNA"/>
</dbReference>
<evidence type="ECO:0000256" key="1">
    <source>
        <dbReference type="SAM" id="MobiDB-lite"/>
    </source>
</evidence>
<feature type="region of interest" description="Disordered" evidence="1">
    <location>
        <begin position="142"/>
        <end position="169"/>
    </location>
</feature>
<dbReference type="OrthoDB" id="885247at2"/>
<accession>A0A1H3NZY6</accession>
<reference evidence="3" key="1">
    <citation type="submission" date="2016-10" db="EMBL/GenBank/DDBJ databases">
        <authorList>
            <person name="Varghese N."/>
            <person name="Submissions S."/>
        </authorList>
    </citation>
    <scope>NUCLEOTIDE SEQUENCE [LARGE SCALE GENOMIC DNA]</scope>
    <source>
        <strain evidence="3">CGMCC 1.8975</strain>
    </source>
</reference>
<sequence length="169" mass="18751">MAKTFKNLPNSSEVKASKPTSERDFFDLSDDTSLVEKPATRQQKGNNIGNTVNSNNIGNTNNTGNKKRGTERAAAVAPESSGDNEVMSSPGVRQTFVLSPGHLERLRDYVHVRRVEGEYNYSQRQALQEALDLLFATVGSVPPRPDKVREQQLQHGQRIRQGRQTGNSE</sequence>
<protein>
    <submittedName>
        <fullName evidence="2">Uncharacterized protein</fullName>
    </submittedName>
</protein>
<name>A0A1H3NZY6_9BACT</name>
<evidence type="ECO:0000313" key="3">
    <source>
        <dbReference type="Proteomes" id="UP000199249"/>
    </source>
</evidence>